<feature type="region of interest" description="Disordered" evidence="1">
    <location>
        <begin position="100"/>
        <end position="124"/>
    </location>
</feature>
<organism evidence="2 3">
    <name type="scientific">Cannabis sativa</name>
    <name type="common">Hemp</name>
    <name type="synonym">Marijuana</name>
    <dbReference type="NCBI Taxonomy" id="3483"/>
    <lineage>
        <taxon>Eukaryota</taxon>
        <taxon>Viridiplantae</taxon>
        <taxon>Streptophyta</taxon>
        <taxon>Embryophyta</taxon>
        <taxon>Tracheophyta</taxon>
        <taxon>Spermatophyta</taxon>
        <taxon>Magnoliopsida</taxon>
        <taxon>eudicotyledons</taxon>
        <taxon>Gunneridae</taxon>
        <taxon>Pentapetalae</taxon>
        <taxon>rosids</taxon>
        <taxon>fabids</taxon>
        <taxon>Rosales</taxon>
        <taxon>Cannabaceae</taxon>
        <taxon>Cannabis</taxon>
    </lineage>
</organism>
<feature type="region of interest" description="Disordered" evidence="1">
    <location>
        <begin position="141"/>
        <end position="162"/>
    </location>
</feature>
<name>A0A7J6G8F1_CANSA</name>
<comment type="caution">
    <text evidence="2">The sequence shown here is derived from an EMBL/GenBank/DDBJ whole genome shotgun (WGS) entry which is preliminary data.</text>
</comment>
<evidence type="ECO:0000256" key="1">
    <source>
        <dbReference type="SAM" id="MobiDB-lite"/>
    </source>
</evidence>
<feature type="region of interest" description="Disordered" evidence="1">
    <location>
        <begin position="68"/>
        <end position="87"/>
    </location>
</feature>
<evidence type="ECO:0008006" key="4">
    <source>
        <dbReference type="Google" id="ProtNLM"/>
    </source>
</evidence>
<dbReference type="SUPFAM" id="SSF57850">
    <property type="entry name" value="RING/U-box"/>
    <property type="match status" value="1"/>
</dbReference>
<dbReference type="EMBL" id="JAATIQ010000130">
    <property type="protein sequence ID" value="KAF4379251.1"/>
    <property type="molecule type" value="Genomic_DNA"/>
</dbReference>
<reference evidence="2 3" key="1">
    <citation type="journal article" date="2020" name="bioRxiv">
        <title>Sequence and annotation of 42 cannabis genomes reveals extensive copy number variation in cannabinoid synthesis and pathogen resistance genes.</title>
        <authorList>
            <person name="Mckernan K.J."/>
            <person name="Helbert Y."/>
            <person name="Kane L.T."/>
            <person name="Ebling H."/>
            <person name="Zhang L."/>
            <person name="Liu B."/>
            <person name="Eaton Z."/>
            <person name="Mclaughlin S."/>
            <person name="Kingan S."/>
            <person name="Baybayan P."/>
            <person name="Concepcion G."/>
            <person name="Jordan M."/>
            <person name="Riva A."/>
            <person name="Barbazuk W."/>
            <person name="Harkins T."/>
        </authorList>
    </citation>
    <scope>NUCLEOTIDE SEQUENCE [LARGE SCALE GENOMIC DNA]</scope>
    <source>
        <strain evidence="3">cv. Jamaican Lion 4</strain>
        <tissue evidence="2">Leaf</tissue>
    </source>
</reference>
<sequence>MSQLGVILQESLSREREARTILCFLREQMDVGDGGRGRRRSLKERFGLKGMGCCGATWGFRPTVISVRDNDEEENDNDNNEEGENQERQSLETIFNQGTLQNHPENDADPVCSDPDPDPAHSAPSMNLAAALAAERQFRQTNETPARDEAASRTAGSTAPGTPMRVSLMRLLEETDGRDGSTEKSNAVVVGEGGVGNDSVCCVCMGRKKGAAFIPCGHTFCRRVVDGLLEKDIHEHSLSVSRVTYQPARSELRSSYGGMGNLESKKRIALE</sequence>
<keyword evidence="3" id="KW-1185">Reference proteome</keyword>
<dbReference type="PANTHER" id="PTHR46629">
    <property type="entry name" value="OS01G0917900 PROTEIN"/>
    <property type="match status" value="1"/>
</dbReference>
<dbReference type="CDD" id="cd16449">
    <property type="entry name" value="RING-HC"/>
    <property type="match status" value="1"/>
</dbReference>
<accession>A0A7J6G8F1</accession>
<evidence type="ECO:0000313" key="2">
    <source>
        <dbReference type="EMBL" id="KAF4379251.1"/>
    </source>
</evidence>
<dbReference type="Proteomes" id="UP000583929">
    <property type="component" value="Unassembled WGS sequence"/>
</dbReference>
<dbReference type="InterPro" id="IPR013083">
    <property type="entry name" value="Znf_RING/FYVE/PHD"/>
</dbReference>
<evidence type="ECO:0000313" key="3">
    <source>
        <dbReference type="Proteomes" id="UP000583929"/>
    </source>
</evidence>
<dbReference type="Gene3D" id="3.30.40.10">
    <property type="entry name" value="Zinc/RING finger domain, C3HC4 (zinc finger)"/>
    <property type="match status" value="1"/>
</dbReference>
<gene>
    <name evidence="2" type="ORF">G4B88_010645</name>
</gene>
<proteinExistence type="predicted"/>
<dbReference type="AlphaFoldDB" id="A0A7J6G8F1"/>
<protein>
    <recommendedName>
        <fullName evidence="4">RING-type domain-containing protein</fullName>
    </recommendedName>
</protein>
<feature type="compositionally biased region" description="Acidic residues" evidence="1">
    <location>
        <begin position="70"/>
        <end position="84"/>
    </location>
</feature>